<reference evidence="2" key="1">
    <citation type="journal article" date="2022" name="bioRxiv">
        <title>Sequencing and chromosome-scale assembly of the giantPleurodeles waltlgenome.</title>
        <authorList>
            <person name="Brown T."/>
            <person name="Elewa A."/>
            <person name="Iarovenko S."/>
            <person name="Subramanian E."/>
            <person name="Araus A.J."/>
            <person name="Petzold A."/>
            <person name="Susuki M."/>
            <person name="Suzuki K.-i.T."/>
            <person name="Hayashi T."/>
            <person name="Toyoda A."/>
            <person name="Oliveira C."/>
            <person name="Osipova E."/>
            <person name="Leigh N.D."/>
            <person name="Simon A."/>
            <person name="Yun M.H."/>
        </authorList>
    </citation>
    <scope>NUCLEOTIDE SEQUENCE</scope>
    <source>
        <strain evidence="2">20211129_DDA</strain>
        <tissue evidence="2">Liver</tissue>
    </source>
</reference>
<comment type="caution">
    <text evidence="2">The sequence shown here is derived from an EMBL/GenBank/DDBJ whole genome shotgun (WGS) entry which is preliminary data.</text>
</comment>
<sequence length="114" mass="12541">MSRGAGTQRLQVLFGPAEGRVEGPRQGGREKKEGKVSLYFGVVWGHVSKWETLVGVRQPRKSVLYCIGNPDIWIPNAFLFRVVSDGAPRVFGCLGAVIDGSRVFQRPATVSFLH</sequence>
<name>A0AAV7L957_PLEWA</name>
<feature type="compositionally biased region" description="Basic and acidic residues" evidence="1">
    <location>
        <begin position="19"/>
        <end position="30"/>
    </location>
</feature>
<evidence type="ECO:0000313" key="3">
    <source>
        <dbReference type="Proteomes" id="UP001066276"/>
    </source>
</evidence>
<keyword evidence="3" id="KW-1185">Reference proteome</keyword>
<accession>A0AAV7L957</accession>
<gene>
    <name evidence="2" type="ORF">NDU88_000069</name>
</gene>
<evidence type="ECO:0000256" key="1">
    <source>
        <dbReference type="SAM" id="MobiDB-lite"/>
    </source>
</evidence>
<feature type="region of interest" description="Disordered" evidence="1">
    <location>
        <begin position="1"/>
        <end position="30"/>
    </location>
</feature>
<dbReference type="EMBL" id="JANPWB010000015">
    <property type="protein sequence ID" value="KAJ1086869.1"/>
    <property type="molecule type" value="Genomic_DNA"/>
</dbReference>
<evidence type="ECO:0000313" key="2">
    <source>
        <dbReference type="EMBL" id="KAJ1086869.1"/>
    </source>
</evidence>
<protein>
    <submittedName>
        <fullName evidence="2">Uncharacterized protein</fullName>
    </submittedName>
</protein>
<organism evidence="2 3">
    <name type="scientific">Pleurodeles waltl</name>
    <name type="common">Iberian ribbed newt</name>
    <dbReference type="NCBI Taxonomy" id="8319"/>
    <lineage>
        <taxon>Eukaryota</taxon>
        <taxon>Metazoa</taxon>
        <taxon>Chordata</taxon>
        <taxon>Craniata</taxon>
        <taxon>Vertebrata</taxon>
        <taxon>Euteleostomi</taxon>
        <taxon>Amphibia</taxon>
        <taxon>Batrachia</taxon>
        <taxon>Caudata</taxon>
        <taxon>Salamandroidea</taxon>
        <taxon>Salamandridae</taxon>
        <taxon>Pleurodelinae</taxon>
        <taxon>Pleurodeles</taxon>
    </lineage>
</organism>
<dbReference type="AlphaFoldDB" id="A0AAV7L957"/>
<proteinExistence type="predicted"/>
<dbReference type="Proteomes" id="UP001066276">
    <property type="component" value="Chromosome 11"/>
</dbReference>